<name>A0A0X3NKA7_SCHSO</name>
<dbReference type="InterPro" id="IPR032071">
    <property type="entry name" value="DUF4806"/>
</dbReference>
<accession>A0A0X3NKA7</accession>
<proteinExistence type="predicted"/>
<sequence>LLGPTLNERLEKMKRAIILLCQQTARIAQTQAVLFNSMGRVLGSINELEFSSTAALAVALPANPVGQPVRSALDFKALNEKLEDRSYRGQLIDFLTCPCGRTIDDFVKRVFYTLFVDDISLLINFKGRKKQGRSLRIEDLRGDNGSVCGMECQRKGYLC</sequence>
<dbReference type="Pfam" id="PF16064">
    <property type="entry name" value="DUF4806"/>
    <property type="match status" value="1"/>
</dbReference>
<feature type="non-terminal residue" evidence="2">
    <location>
        <position position="1"/>
    </location>
</feature>
<dbReference type="AlphaFoldDB" id="A0A0X3NKA7"/>
<reference evidence="2" key="1">
    <citation type="submission" date="2016-01" db="EMBL/GenBank/DDBJ databases">
        <title>Reference transcriptome for the parasite Schistocephalus solidus: insights into the molecular evolution of parasitism.</title>
        <authorList>
            <person name="Hebert F.O."/>
            <person name="Grambauer S."/>
            <person name="Barber I."/>
            <person name="Landry C.R."/>
            <person name="Aubin-Horth N."/>
        </authorList>
    </citation>
    <scope>NUCLEOTIDE SEQUENCE</scope>
</reference>
<dbReference type="EMBL" id="GEEE01022836">
    <property type="protein sequence ID" value="JAP40389.1"/>
    <property type="molecule type" value="Transcribed_RNA"/>
</dbReference>
<evidence type="ECO:0000313" key="2">
    <source>
        <dbReference type="EMBL" id="JAP40389.1"/>
    </source>
</evidence>
<evidence type="ECO:0000259" key="1">
    <source>
        <dbReference type="Pfam" id="PF16064"/>
    </source>
</evidence>
<feature type="domain" description="DUF4806" evidence="1">
    <location>
        <begin position="64"/>
        <end position="132"/>
    </location>
</feature>
<organism evidence="2">
    <name type="scientific">Schistocephalus solidus</name>
    <name type="common">Tapeworm</name>
    <dbReference type="NCBI Taxonomy" id="70667"/>
    <lineage>
        <taxon>Eukaryota</taxon>
        <taxon>Metazoa</taxon>
        <taxon>Spiralia</taxon>
        <taxon>Lophotrochozoa</taxon>
        <taxon>Platyhelminthes</taxon>
        <taxon>Cestoda</taxon>
        <taxon>Eucestoda</taxon>
        <taxon>Diphyllobothriidea</taxon>
        <taxon>Diphyllobothriidae</taxon>
        <taxon>Schistocephalus</taxon>
    </lineage>
</organism>
<gene>
    <name evidence="2" type="ORF">TR165187</name>
</gene>
<protein>
    <recommendedName>
        <fullName evidence="1">DUF4806 domain-containing protein</fullName>
    </recommendedName>
</protein>